<sequence>MGKYTRVVTISALTFISQVPCVQMQKSCTNADNCADTEWVQLWYIWLVIAICGLFLFCGIVCLCVRCCCLKCYHAREETSHPPYEVTVIAFDRDSSTLQSTITSLHSVLSPAALRILAVAHAQSAGQARSQPAGTETPPVYEEAIHMNRFTVSRSRERPPELQPVPEEKQTTNVERKEV</sequence>
<evidence type="ECO:0000313" key="3">
    <source>
        <dbReference type="Ensembl" id="ENSACAP00000017284.3"/>
    </source>
</evidence>
<dbReference type="eggNOG" id="ENOG502S0XU">
    <property type="taxonomic scope" value="Eukaryota"/>
</dbReference>
<protein>
    <recommendedName>
        <fullName evidence="5">Transmembrane protein 52B</fullName>
    </recommendedName>
</protein>
<name>G1KU45_ANOCA</name>
<feature type="region of interest" description="Disordered" evidence="1">
    <location>
        <begin position="152"/>
        <end position="179"/>
    </location>
</feature>
<feature type="transmembrane region" description="Helical" evidence="2">
    <location>
        <begin position="43"/>
        <end position="65"/>
    </location>
</feature>
<dbReference type="CTD" id="120939"/>
<dbReference type="PANTHER" id="PTHR33955:SF1">
    <property type="entry name" value="TRANSMEMBRANE PROTEIN 52B"/>
    <property type="match status" value="1"/>
</dbReference>
<evidence type="ECO:0000256" key="2">
    <source>
        <dbReference type="SAM" id="Phobius"/>
    </source>
</evidence>
<evidence type="ECO:0008006" key="5">
    <source>
        <dbReference type="Google" id="ProtNLM"/>
    </source>
</evidence>
<dbReference type="GeneID" id="100564567"/>
<organism evidence="3 4">
    <name type="scientific">Anolis carolinensis</name>
    <name type="common">Green anole</name>
    <name type="synonym">American chameleon</name>
    <dbReference type="NCBI Taxonomy" id="28377"/>
    <lineage>
        <taxon>Eukaryota</taxon>
        <taxon>Metazoa</taxon>
        <taxon>Chordata</taxon>
        <taxon>Craniata</taxon>
        <taxon>Vertebrata</taxon>
        <taxon>Euteleostomi</taxon>
        <taxon>Lepidosauria</taxon>
        <taxon>Squamata</taxon>
        <taxon>Bifurcata</taxon>
        <taxon>Unidentata</taxon>
        <taxon>Episquamata</taxon>
        <taxon>Toxicofera</taxon>
        <taxon>Iguania</taxon>
        <taxon>Dactyloidae</taxon>
        <taxon>Anolis</taxon>
    </lineage>
</organism>
<keyword evidence="2" id="KW-0472">Membrane</keyword>
<dbReference type="InParanoid" id="G1KU45"/>
<evidence type="ECO:0000313" key="4">
    <source>
        <dbReference type="Proteomes" id="UP000001646"/>
    </source>
</evidence>
<dbReference type="Pfam" id="PF14979">
    <property type="entry name" value="TMEM52"/>
    <property type="match status" value="1"/>
</dbReference>
<dbReference type="HOGENOM" id="CLU_100623_2_0_1"/>
<dbReference type="Bgee" id="ENSACAG00000017562">
    <property type="expression patterns" value="Expressed in kidney and 3 other cell types or tissues"/>
</dbReference>
<dbReference type="Proteomes" id="UP000001646">
    <property type="component" value="Chromosome 2"/>
</dbReference>
<dbReference type="GeneTree" id="ENSGT00730000111328"/>
<dbReference type="OrthoDB" id="9361294at2759"/>
<dbReference type="Ensembl" id="ENSACAT00000017624.4">
    <property type="protein sequence ID" value="ENSACAP00000017284.3"/>
    <property type="gene ID" value="ENSACAG00000017562.4"/>
</dbReference>
<feature type="compositionally biased region" description="Basic and acidic residues" evidence="1">
    <location>
        <begin position="154"/>
        <end position="179"/>
    </location>
</feature>
<dbReference type="AlphaFoldDB" id="G1KU45"/>
<keyword evidence="2" id="KW-0812">Transmembrane</keyword>
<evidence type="ECO:0000256" key="1">
    <source>
        <dbReference type="SAM" id="MobiDB-lite"/>
    </source>
</evidence>
<proteinExistence type="predicted"/>
<reference evidence="3" key="3">
    <citation type="submission" date="2025-09" db="UniProtKB">
        <authorList>
            <consortium name="Ensembl"/>
        </authorList>
    </citation>
    <scope>IDENTIFICATION</scope>
</reference>
<dbReference type="KEGG" id="acs:100564567"/>
<reference evidence="3" key="2">
    <citation type="submission" date="2025-08" db="UniProtKB">
        <authorList>
            <consortium name="Ensembl"/>
        </authorList>
    </citation>
    <scope>IDENTIFICATION</scope>
</reference>
<keyword evidence="4" id="KW-1185">Reference proteome</keyword>
<reference evidence="3 4" key="1">
    <citation type="submission" date="2009-12" db="EMBL/GenBank/DDBJ databases">
        <title>The Genome Sequence of Anolis carolinensis (Green Anole Lizard).</title>
        <authorList>
            <consortium name="The Genome Sequencing Platform"/>
            <person name="Di Palma F."/>
            <person name="Alfoldi J."/>
            <person name="Heiman D."/>
            <person name="Young S."/>
            <person name="Grabherr M."/>
            <person name="Johnson J."/>
            <person name="Lander E.S."/>
            <person name="Lindblad-Toh K."/>
        </authorList>
    </citation>
    <scope>NUCLEOTIDE SEQUENCE [LARGE SCALE GENOMIC DNA]</scope>
    <source>
        <strain evidence="3 4">JBL SC #1</strain>
    </source>
</reference>
<keyword evidence="2" id="KW-1133">Transmembrane helix</keyword>
<dbReference type="InterPro" id="IPR038942">
    <property type="entry name" value="TMEM52"/>
</dbReference>
<gene>
    <name evidence="3" type="primary">tmem52b</name>
</gene>
<accession>G1KU45</accession>
<dbReference type="PANTHER" id="PTHR33955">
    <property type="entry name" value="TRANSMEMBRANE PROTEIN 52"/>
    <property type="match status" value="1"/>
</dbReference>